<keyword evidence="2" id="KW-1185">Reference proteome</keyword>
<accession>A0AAV2BDY5</accession>
<evidence type="ECO:0000313" key="1">
    <source>
        <dbReference type="EMBL" id="CAL1293849.1"/>
    </source>
</evidence>
<feature type="non-terminal residue" evidence="1">
    <location>
        <position position="36"/>
    </location>
</feature>
<protein>
    <submittedName>
        <fullName evidence="1">Uncharacterized protein</fullName>
    </submittedName>
</protein>
<reference evidence="1 2" key="1">
    <citation type="submission" date="2024-04" db="EMBL/GenBank/DDBJ databases">
        <authorList>
            <person name="Rising A."/>
            <person name="Reimegard J."/>
            <person name="Sonavane S."/>
            <person name="Akerstrom W."/>
            <person name="Nylinder S."/>
            <person name="Hedman E."/>
            <person name="Kallberg Y."/>
        </authorList>
    </citation>
    <scope>NUCLEOTIDE SEQUENCE [LARGE SCALE GENOMIC DNA]</scope>
</reference>
<dbReference type="AlphaFoldDB" id="A0AAV2BDY5"/>
<proteinExistence type="predicted"/>
<name>A0AAV2BDY5_9ARAC</name>
<dbReference type="Proteomes" id="UP001497382">
    <property type="component" value="Unassembled WGS sequence"/>
</dbReference>
<organism evidence="1 2">
    <name type="scientific">Larinioides sclopetarius</name>
    <dbReference type="NCBI Taxonomy" id="280406"/>
    <lineage>
        <taxon>Eukaryota</taxon>
        <taxon>Metazoa</taxon>
        <taxon>Ecdysozoa</taxon>
        <taxon>Arthropoda</taxon>
        <taxon>Chelicerata</taxon>
        <taxon>Arachnida</taxon>
        <taxon>Araneae</taxon>
        <taxon>Araneomorphae</taxon>
        <taxon>Entelegynae</taxon>
        <taxon>Araneoidea</taxon>
        <taxon>Araneidae</taxon>
        <taxon>Larinioides</taxon>
    </lineage>
</organism>
<gene>
    <name evidence="1" type="ORF">LARSCL_LOCUS18438</name>
</gene>
<sequence>MIYGKVDFLSYISQNEIEDLHDIRSISAVCFSIQFM</sequence>
<dbReference type="EMBL" id="CAXIEN010000336">
    <property type="protein sequence ID" value="CAL1293849.1"/>
    <property type="molecule type" value="Genomic_DNA"/>
</dbReference>
<comment type="caution">
    <text evidence="1">The sequence shown here is derived from an EMBL/GenBank/DDBJ whole genome shotgun (WGS) entry which is preliminary data.</text>
</comment>
<evidence type="ECO:0000313" key="2">
    <source>
        <dbReference type="Proteomes" id="UP001497382"/>
    </source>
</evidence>